<feature type="compositionally biased region" description="Gly residues" evidence="7">
    <location>
        <begin position="95"/>
        <end position="105"/>
    </location>
</feature>
<dbReference type="InterPro" id="IPR036259">
    <property type="entry name" value="MFS_trans_sf"/>
</dbReference>
<keyword evidence="5 8" id="KW-0472">Membrane</keyword>
<evidence type="ECO:0000256" key="3">
    <source>
        <dbReference type="ARBA" id="ARBA00022692"/>
    </source>
</evidence>
<feature type="region of interest" description="Disordered" evidence="7">
    <location>
        <begin position="1"/>
        <end position="69"/>
    </location>
</feature>
<evidence type="ECO:0000256" key="8">
    <source>
        <dbReference type="SAM" id="Phobius"/>
    </source>
</evidence>
<organism evidence="9 10">
    <name type="scientific">Tetrabaena socialis</name>
    <dbReference type="NCBI Taxonomy" id="47790"/>
    <lineage>
        <taxon>Eukaryota</taxon>
        <taxon>Viridiplantae</taxon>
        <taxon>Chlorophyta</taxon>
        <taxon>core chlorophytes</taxon>
        <taxon>Chlorophyceae</taxon>
        <taxon>CS clade</taxon>
        <taxon>Chlamydomonadales</taxon>
        <taxon>Tetrabaenaceae</taxon>
        <taxon>Tetrabaena</taxon>
    </lineage>
</organism>
<dbReference type="AlphaFoldDB" id="A0A2J8AD99"/>
<dbReference type="Pfam" id="PF07690">
    <property type="entry name" value="MFS_1"/>
    <property type="match status" value="1"/>
</dbReference>
<comment type="subcellular location">
    <subcellularLocation>
        <location evidence="1">Membrane</location>
        <topology evidence="1">Multi-pass membrane protein</topology>
    </subcellularLocation>
</comment>
<evidence type="ECO:0000256" key="7">
    <source>
        <dbReference type="SAM" id="MobiDB-lite"/>
    </source>
</evidence>
<sequence>MAPRKAGARGRVRHADPPSRPSSPESSPELVDRPRMSEDDEREPERQRQRRSDAHDEVTFACNEDDDPAEQSWCSKMHRYLRAARAGPGLVDSPGGHGKGQGRGMAGQAAAGAHPDAAAAFMSTRWRTVVMFNIVQIWESMDECLVSALSRPLGCAFRAGPHQLGLVTYARAVVQALASPLGGLVGHYFDRVTVLFAGCLMWGFFCTAFAQGITAWAFNGLGLALIIPNIQSLIADYHSATQRGLAFGTAMLTGAIGALGAPLVGLAAERWFGFKGVAGGEEACQLTAAVVPADLPKARALGSAMLLFTVAPWALCVLFYSGLHWSYPRDNARSLKPKPMVVEVFGGGAGSGLHRRSSSGTLD</sequence>
<evidence type="ECO:0000256" key="6">
    <source>
        <dbReference type="ARBA" id="ARBA00024338"/>
    </source>
</evidence>
<evidence type="ECO:0000256" key="1">
    <source>
        <dbReference type="ARBA" id="ARBA00004141"/>
    </source>
</evidence>
<dbReference type="InterPro" id="IPR044770">
    <property type="entry name" value="MFS_spinster-like"/>
</dbReference>
<keyword evidence="2" id="KW-0813">Transport</keyword>
<feature type="transmembrane region" description="Helical" evidence="8">
    <location>
        <begin position="246"/>
        <end position="268"/>
    </location>
</feature>
<dbReference type="SUPFAM" id="SSF103473">
    <property type="entry name" value="MFS general substrate transporter"/>
    <property type="match status" value="1"/>
</dbReference>
<feature type="region of interest" description="Disordered" evidence="7">
    <location>
        <begin position="88"/>
        <end position="108"/>
    </location>
</feature>
<protein>
    <recommendedName>
        <fullName evidence="11">Major facilitator superfamily (MFS) profile domain-containing protein</fullName>
    </recommendedName>
</protein>
<feature type="compositionally biased region" description="Basic and acidic residues" evidence="7">
    <location>
        <begin position="30"/>
        <end position="58"/>
    </location>
</feature>
<keyword evidence="3 8" id="KW-0812">Transmembrane</keyword>
<evidence type="ECO:0000313" key="9">
    <source>
        <dbReference type="EMBL" id="PNH10483.1"/>
    </source>
</evidence>
<dbReference type="PANTHER" id="PTHR23505:SF52">
    <property type="entry name" value="MAJOR FACILITATOR SUPERFAMILY PROTEIN"/>
    <property type="match status" value="1"/>
</dbReference>
<dbReference type="Gene3D" id="1.20.1250.20">
    <property type="entry name" value="MFS general substrate transporter like domains"/>
    <property type="match status" value="1"/>
</dbReference>
<comment type="similarity">
    <text evidence="6">Belongs to the major facilitator superfamily. Spinster (TC 2.A.1.49) family.</text>
</comment>
<accession>A0A2J8AD99</accession>
<evidence type="ECO:0000256" key="2">
    <source>
        <dbReference type="ARBA" id="ARBA00022448"/>
    </source>
</evidence>
<evidence type="ECO:0000256" key="5">
    <source>
        <dbReference type="ARBA" id="ARBA00023136"/>
    </source>
</evidence>
<dbReference type="OrthoDB" id="440755at2759"/>
<evidence type="ECO:0000313" key="10">
    <source>
        <dbReference type="Proteomes" id="UP000236333"/>
    </source>
</evidence>
<feature type="transmembrane region" description="Helical" evidence="8">
    <location>
        <begin position="300"/>
        <end position="323"/>
    </location>
</feature>
<gene>
    <name evidence="9" type="ORF">TSOC_002813</name>
</gene>
<keyword evidence="10" id="KW-1185">Reference proteome</keyword>
<reference evidence="9 10" key="1">
    <citation type="journal article" date="2017" name="Mol. Biol. Evol.">
        <title>The 4-celled Tetrabaena socialis nuclear genome reveals the essential components for genetic control of cell number at the origin of multicellularity in the volvocine lineage.</title>
        <authorList>
            <person name="Featherston J."/>
            <person name="Arakaki Y."/>
            <person name="Hanschen E.R."/>
            <person name="Ferris P.J."/>
            <person name="Michod R.E."/>
            <person name="Olson B.J.S.C."/>
            <person name="Nozaki H."/>
            <person name="Durand P.M."/>
        </authorList>
    </citation>
    <scope>NUCLEOTIDE SEQUENCE [LARGE SCALE GENOMIC DNA]</scope>
    <source>
        <strain evidence="9 10">NIES-571</strain>
    </source>
</reference>
<name>A0A2J8AD99_9CHLO</name>
<dbReference type="Proteomes" id="UP000236333">
    <property type="component" value="Unassembled WGS sequence"/>
</dbReference>
<feature type="compositionally biased region" description="Basic residues" evidence="7">
    <location>
        <begin position="1"/>
        <end position="12"/>
    </location>
</feature>
<dbReference type="EMBL" id="PGGS01000055">
    <property type="protein sequence ID" value="PNH10483.1"/>
    <property type="molecule type" value="Genomic_DNA"/>
</dbReference>
<proteinExistence type="inferred from homology"/>
<dbReference type="InterPro" id="IPR011701">
    <property type="entry name" value="MFS"/>
</dbReference>
<keyword evidence="4 8" id="KW-1133">Transmembrane helix</keyword>
<dbReference type="PANTHER" id="PTHR23505">
    <property type="entry name" value="SPINSTER"/>
    <property type="match status" value="1"/>
</dbReference>
<dbReference type="GO" id="GO:0016020">
    <property type="term" value="C:membrane"/>
    <property type="evidence" value="ECO:0007669"/>
    <property type="project" value="UniProtKB-SubCell"/>
</dbReference>
<dbReference type="GO" id="GO:0022857">
    <property type="term" value="F:transmembrane transporter activity"/>
    <property type="evidence" value="ECO:0007669"/>
    <property type="project" value="InterPro"/>
</dbReference>
<comment type="caution">
    <text evidence="9">The sequence shown here is derived from an EMBL/GenBank/DDBJ whole genome shotgun (WGS) entry which is preliminary data.</text>
</comment>
<evidence type="ECO:0000256" key="4">
    <source>
        <dbReference type="ARBA" id="ARBA00022989"/>
    </source>
</evidence>
<evidence type="ECO:0008006" key="11">
    <source>
        <dbReference type="Google" id="ProtNLM"/>
    </source>
</evidence>